<evidence type="ECO:0000256" key="9">
    <source>
        <dbReference type="ARBA" id="ARBA00023224"/>
    </source>
</evidence>
<keyword evidence="2" id="KW-1003">Cell membrane</keyword>
<dbReference type="GO" id="GO:0005886">
    <property type="term" value="C:plasma membrane"/>
    <property type="evidence" value="ECO:0007669"/>
    <property type="project" value="UniProtKB-SubCell"/>
</dbReference>
<comment type="similarity">
    <text evidence="10">Belongs to the insect chemoreceptor superfamily. Heteromeric odorant receptor channel (TC 1.A.69) family.</text>
</comment>
<keyword evidence="5 10" id="KW-0552">Olfaction</keyword>
<comment type="subcellular location">
    <subcellularLocation>
        <location evidence="1 10">Cell membrane</location>
        <topology evidence="1 10">Multi-pass membrane protein</topology>
    </subcellularLocation>
</comment>
<keyword evidence="3 10" id="KW-0716">Sensory transduction</keyword>
<dbReference type="InterPro" id="IPR004117">
    <property type="entry name" value="7tm6_olfct_rcpt"/>
</dbReference>
<dbReference type="EMBL" id="KP843335">
    <property type="protein sequence ID" value="ALD51471.1"/>
    <property type="molecule type" value="mRNA"/>
</dbReference>
<feature type="transmembrane region" description="Helical" evidence="10">
    <location>
        <begin position="181"/>
        <end position="202"/>
    </location>
</feature>
<feature type="transmembrane region" description="Helical" evidence="10">
    <location>
        <begin position="72"/>
        <end position="90"/>
    </location>
</feature>
<keyword evidence="7 10" id="KW-0472">Membrane</keyword>
<organism evidence="11">
    <name type="scientific">Locusta migratoria</name>
    <name type="common">Migratory locust</name>
    <dbReference type="NCBI Taxonomy" id="7004"/>
    <lineage>
        <taxon>Eukaryota</taxon>
        <taxon>Metazoa</taxon>
        <taxon>Ecdysozoa</taxon>
        <taxon>Arthropoda</taxon>
        <taxon>Hexapoda</taxon>
        <taxon>Insecta</taxon>
        <taxon>Pterygota</taxon>
        <taxon>Neoptera</taxon>
        <taxon>Polyneoptera</taxon>
        <taxon>Orthoptera</taxon>
        <taxon>Caelifera</taxon>
        <taxon>Acrididea</taxon>
        <taxon>Acridomorpha</taxon>
        <taxon>Acridoidea</taxon>
        <taxon>Acrididae</taxon>
        <taxon>Oedipodinae</taxon>
        <taxon>Locusta</taxon>
    </lineage>
</organism>
<accession>A0A0M4JBA3</accession>
<proteinExistence type="evidence at transcript level"/>
<evidence type="ECO:0000256" key="10">
    <source>
        <dbReference type="RuleBase" id="RU351113"/>
    </source>
</evidence>
<evidence type="ECO:0000256" key="5">
    <source>
        <dbReference type="ARBA" id="ARBA00022725"/>
    </source>
</evidence>
<sequence length="398" mass="44169">MAAAAPESSGGDVEYLLRLLHWSGTLRHPRAGRGASLAFYARNAAVATAVLLFVLSQAAVILGEGPADLDRFTRALCFFNTSLTWLLRLAHVALREKQFHAIALQVGSDFGEFLTPRDAETLGRRGRALRRFVLAYLCFGVAAGAGWDVFPVVRHGVCGDGLPFHMALPYRVDRPLPFAATWFYCFCMTMHVAVVTMVFDSFNVSLMAQLRQQLSVLSGNIRSLADEQRRTASSGVDSPEHTERVRYRIRTIVRHHQAIIRNVESLEKCLGDMLLGQSLSIGASICFQLFQSAESLAEAGKFGCYLSVMLAQLFVYCWFGDDLITESEKVSAAVYSVVPSLQGCPTSVKRSLLLVMRRAQRPLRLTAGGFFDLSRESFVQVLNVSYSFFAILRNFKEE</sequence>
<name>A0A0M4JBA3_LOCMI</name>
<dbReference type="GO" id="GO:0007165">
    <property type="term" value="P:signal transduction"/>
    <property type="evidence" value="ECO:0007669"/>
    <property type="project" value="UniProtKB-KW"/>
</dbReference>
<evidence type="ECO:0000256" key="1">
    <source>
        <dbReference type="ARBA" id="ARBA00004651"/>
    </source>
</evidence>
<dbReference type="AlphaFoldDB" id="A0A0M4JBA3"/>
<feature type="transmembrane region" description="Helical" evidence="10">
    <location>
        <begin position="37"/>
        <end position="60"/>
    </location>
</feature>
<evidence type="ECO:0000256" key="7">
    <source>
        <dbReference type="ARBA" id="ARBA00023136"/>
    </source>
</evidence>
<evidence type="ECO:0000313" key="11">
    <source>
        <dbReference type="EMBL" id="ALD51471.1"/>
    </source>
</evidence>
<keyword evidence="4 10" id="KW-0812">Transmembrane</keyword>
<evidence type="ECO:0000256" key="2">
    <source>
        <dbReference type="ARBA" id="ARBA00022475"/>
    </source>
</evidence>
<dbReference type="GO" id="GO:0004984">
    <property type="term" value="F:olfactory receptor activity"/>
    <property type="evidence" value="ECO:0007669"/>
    <property type="project" value="InterPro"/>
</dbReference>
<evidence type="ECO:0000256" key="3">
    <source>
        <dbReference type="ARBA" id="ARBA00022606"/>
    </source>
</evidence>
<evidence type="ECO:0000256" key="8">
    <source>
        <dbReference type="ARBA" id="ARBA00023170"/>
    </source>
</evidence>
<evidence type="ECO:0000256" key="6">
    <source>
        <dbReference type="ARBA" id="ARBA00022989"/>
    </source>
</evidence>
<protein>
    <recommendedName>
        <fullName evidence="10">Odorant receptor</fullName>
    </recommendedName>
</protein>
<keyword evidence="6 10" id="KW-1133">Transmembrane helix</keyword>
<dbReference type="PANTHER" id="PTHR21137:SF35">
    <property type="entry name" value="ODORANT RECEPTOR 19A-RELATED"/>
    <property type="match status" value="1"/>
</dbReference>
<evidence type="ECO:0000256" key="4">
    <source>
        <dbReference type="ARBA" id="ARBA00022692"/>
    </source>
</evidence>
<keyword evidence="8 10" id="KW-0675">Receptor</keyword>
<reference evidence="11" key="2">
    <citation type="submission" date="2015-02" db="EMBL/GenBank/DDBJ databases">
        <authorList>
            <person name="Torres C."/>
        </authorList>
    </citation>
    <scope>NUCLEOTIDE SEQUENCE</scope>
</reference>
<dbReference type="PANTHER" id="PTHR21137">
    <property type="entry name" value="ODORANT RECEPTOR"/>
    <property type="match status" value="1"/>
</dbReference>
<comment type="caution">
    <text evidence="10">Lacks conserved residue(s) required for the propagation of feature annotation.</text>
</comment>
<dbReference type="Pfam" id="PF02949">
    <property type="entry name" value="7tm_6"/>
    <property type="match status" value="1"/>
</dbReference>
<dbReference type="GO" id="GO:0005549">
    <property type="term" value="F:odorant binding"/>
    <property type="evidence" value="ECO:0007669"/>
    <property type="project" value="InterPro"/>
</dbReference>
<keyword evidence="9 10" id="KW-0807">Transducer</keyword>
<feature type="transmembrane region" description="Helical" evidence="10">
    <location>
        <begin position="132"/>
        <end position="150"/>
    </location>
</feature>
<reference evidence="11" key="1">
    <citation type="journal article" date="2015" name="Cell. Mol. Life Sci.">
        <title>Identification and functional analysis of olfactory receptor family reveal unusual characteristics of the olfactory system in the migratory locust.</title>
        <authorList>
            <person name="Wang Z."/>
            <person name="Yang P."/>
            <person name="Chen D."/>
            <person name="Jiang F."/>
            <person name="Li Y."/>
            <person name="Wang X."/>
            <person name="Kang L."/>
        </authorList>
    </citation>
    <scope>NUCLEOTIDE SEQUENCE</scope>
</reference>